<reference evidence="5" key="2">
    <citation type="submission" date="2023-06" db="EMBL/GenBank/DDBJ databases">
        <title>Isolation and genome sequencing of cytomegaloviruses from Natal multimammate mice (Mastomys natalensis).</title>
        <authorList>
            <person name="Jarvis M.A."/>
            <person name="Davison A.J."/>
        </authorList>
    </citation>
    <scope>NUCLEOTIDE SEQUENCE</scope>
    <source>
        <strain evidence="2">Mnat19</strain>
        <strain evidence="4">Mnat2</strain>
        <strain evidence="3">Mnat29</strain>
        <strain evidence="5">Mnat33</strain>
    </source>
</reference>
<evidence type="ECO:0000313" key="4">
    <source>
        <dbReference type="EMBL" id="WEG69556.1"/>
    </source>
</evidence>
<dbReference type="EMBL" id="OP429126">
    <property type="protein sequence ID" value="WEG69556.1"/>
    <property type="molecule type" value="Genomic_DNA"/>
</dbReference>
<keyword evidence="1" id="KW-0472">Membrane</keyword>
<reference evidence="5" key="1">
    <citation type="submission" date="2022-09" db="EMBL/GenBank/DDBJ databases">
        <authorList>
            <person name="Vucak M."/>
            <person name="Davison A.J."/>
        </authorList>
    </citation>
    <scope>NUCLEOTIDE SEQUENCE</scope>
    <source>
        <strain evidence="2">Mnat19</strain>
        <strain evidence="4">Mnat2</strain>
        <strain evidence="3">Mnat29</strain>
        <strain evidence="5">Mnat33</strain>
    </source>
</reference>
<evidence type="ECO:0000256" key="1">
    <source>
        <dbReference type="SAM" id="Phobius"/>
    </source>
</evidence>
<keyword evidence="1" id="KW-0812">Transmembrane</keyword>
<accession>A0A9Y1N8A1</accession>
<organism evidence="5">
    <name type="scientific">Mastomys natalensis cytomegalovirus 2</name>
    <dbReference type="NCBI Taxonomy" id="2973540"/>
    <lineage>
        <taxon>Viruses</taxon>
        <taxon>Duplodnaviria</taxon>
        <taxon>Heunggongvirae</taxon>
        <taxon>Peploviricota</taxon>
        <taxon>Herviviricetes</taxon>
        <taxon>Herpesvirales</taxon>
        <taxon>Orthoherpesviridae</taxon>
        <taxon>Betaherpesvirinae</taxon>
        <taxon>Muromegalovirus</taxon>
    </lineage>
</organism>
<gene>
    <name evidence="5" type="primary">a153</name>
</gene>
<evidence type="ECO:0000313" key="5">
    <source>
        <dbReference type="EMBL" id="WEG69694.1"/>
    </source>
</evidence>
<dbReference type="Gene3D" id="2.60.40.2920">
    <property type="match status" value="1"/>
</dbReference>
<dbReference type="Gene3D" id="3.30.500.30">
    <property type="match status" value="1"/>
</dbReference>
<evidence type="ECO:0000313" key="3">
    <source>
        <dbReference type="EMBL" id="WEG69418.1"/>
    </source>
</evidence>
<dbReference type="EMBL" id="OP429141">
    <property type="protein sequence ID" value="WEG71647.1"/>
    <property type="molecule type" value="Genomic_DNA"/>
</dbReference>
<proteinExistence type="predicted"/>
<name>A0A9Y1N8A1_9BETA</name>
<sequence length="374" mass="42479">MSNLHFSCIIACFALIHFVYVPCVIAVNLCDPFSLVFTTNFTPPNTFDNTVSFNFSLTLLRLREDFPSKWDHEQNSNYTTERELFKKVQEMLRNMHKHIENAAHFIVQFECVIESNGDCKFSLTDHSRELMHGTPQGANAIQSVDTIFTISLRRSIFDLLTRNMDQLLKTWRPTCEKLLLLDGKQISEHAYYYFPDNSSVVCTFIVATPMEYSMTLLGDGLVSVSGVPDLSNEEFMLLVAQNITPLGLSVSHTRCLIKSPSGWSIRLSNPVPYNKHTLSTPTVERYPTTTPVTEIKSVDHRVSTAFDGTSDFQRNTMNVGIASAVIILVLAVVICTIVFRRRLGLYCIDECINRLQENIANRIRYTPSRSRNIP</sequence>
<dbReference type="EMBL" id="OP429125">
    <property type="protein sequence ID" value="WEG69418.1"/>
    <property type="molecule type" value="Genomic_DNA"/>
</dbReference>
<dbReference type="EMBL" id="OP429127">
    <property type="protein sequence ID" value="WEG69694.1"/>
    <property type="molecule type" value="Genomic_DNA"/>
</dbReference>
<evidence type="ECO:0000313" key="2">
    <source>
        <dbReference type="EMBL" id="WEG69279.1"/>
    </source>
</evidence>
<dbReference type="EMBL" id="OP429139">
    <property type="protein sequence ID" value="WEG71368.1"/>
    <property type="molecule type" value="Genomic_DNA"/>
</dbReference>
<keyword evidence="1" id="KW-1133">Transmembrane helix</keyword>
<feature type="transmembrane region" description="Helical" evidence="1">
    <location>
        <begin position="319"/>
        <end position="339"/>
    </location>
</feature>
<protein>
    <submittedName>
        <fullName evidence="5">Membrane protein a153</fullName>
    </submittedName>
</protein>
<dbReference type="EMBL" id="OP429124">
    <property type="protein sequence ID" value="WEG69279.1"/>
    <property type="molecule type" value="Genomic_DNA"/>
</dbReference>